<dbReference type="RefSeq" id="WP_149070773.1">
    <property type="nucleotide sequence ID" value="NZ_VTHL01000008.1"/>
</dbReference>
<feature type="domain" description="MaoC-like" evidence="1">
    <location>
        <begin position="15"/>
        <end position="127"/>
    </location>
</feature>
<organism evidence="2 3">
    <name type="scientific">Hymenobacter lutimineralis</name>
    <dbReference type="NCBI Taxonomy" id="2606448"/>
    <lineage>
        <taxon>Bacteria</taxon>
        <taxon>Pseudomonadati</taxon>
        <taxon>Bacteroidota</taxon>
        <taxon>Cytophagia</taxon>
        <taxon>Cytophagales</taxon>
        <taxon>Hymenobacteraceae</taxon>
        <taxon>Hymenobacter</taxon>
    </lineage>
</organism>
<proteinExistence type="predicted"/>
<name>A0A5D6V4F3_9BACT</name>
<dbReference type="AlphaFoldDB" id="A0A5D6V4F3"/>
<dbReference type="InterPro" id="IPR039375">
    <property type="entry name" value="NodN-like"/>
</dbReference>
<dbReference type="InterPro" id="IPR029069">
    <property type="entry name" value="HotDog_dom_sf"/>
</dbReference>
<dbReference type="PANTHER" id="PTHR42993:SF1">
    <property type="entry name" value="MAOC-LIKE DEHYDRATASE DOMAIN-CONTAINING PROTEIN"/>
    <property type="match status" value="1"/>
</dbReference>
<dbReference type="EMBL" id="VTHL01000008">
    <property type="protein sequence ID" value="TYZ10097.1"/>
    <property type="molecule type" value="Genomic_DNA"/>
</dbReference>
<protein>
    <submittedName>
        <fullName evidence="2">MaoC family dehydratase</fullName>
    </submittedName>
</protein>
<accession>A0A5D6V4F3</accession>
<evidence type="ECO:0000313" key="2">
    <source>
        <dbReference type="EMBL" id="TYZ10097.1"/>
    </source>
</evidence>
<comment type="caution">
    <text evidence="2">The sequence shown here is derived from an EMBL/GenBank/DDBJ whole genome shotgun (WGS) entry which is preliminary data.</text>
</comment>
<keyword evidence="3" id="KW-1185">Reference proteome</keyword>
<gene>
    <name evidence="2" type="ORF">FY528_09545</name>
</gene>
<sequence>MTLTIRSLAELLQYEGQELGTSAAHTITQEQINQFAAATLDFQWIHLDQERARVESPFGGTIAHGYLTVALLPYLWSQLVVIENLKMQVNYEIESLRFNQAVLVDSAVRLRAKLLSVKDLRGIAKARIEVTLEIEGSKKPAYTGVITFLYHFLERPGAVS</sequence>
<dbReference type="InterPro" id="IPR002539">
    <property type="entry name" value="MaoC-like_dom"/>
</dbReference>
<reference evidence="2 3" key="1">
    <citation type="submission" date="2019-08" db="EMBL/GenBank/DDBJ databases">
        <authorList>
            <person name="Seo M.-J."/>
        </authorList>
    </citation>
    <scope>NUCLEOTIDE SEQUENCE [LARGE SCALE GENOMIC DNA]</scope>
    <source>
        <strain evidence="2 3">KIGAM108</strain>
    </source>
</reference>
<dbReference type="PANTHER" id="PTHR42993">
    <property type="entry name" value="MAOC-LIKE DEHYDRATASE DOMAIN-CONTAINING PROTEIN"/>
    <property type="match status" value="1"/>
</dbReference>
<dbReference type="Pfam" id="PF01575">
    <property type="entry name" value="MaoC_dehydratas"/>
    <property type="match status" value="1"/>
</dbReference>
<dbReference type="SUPFAM" id="SSF54637">
    <property type="entry name" value="Thioesterase/thiol ester dehydrase-isomerase"/>
    <property type="match status" value="1"/>
</dbReference>
<dbReference type="Proteomes" id="UP000322791">
    <property type="component" value="Unassembled WGS sequence"/>
</dbReference>
<dbReference type="CDD" id="cd03450">
    <property type="entry name" value="NodN"/>
    <property type="match status" value="1"/>
</dbReference>
<evidence type="ECO:0000313" key="3">
    <source>
        <dbReference type="Proteomes" id="UP000322791"/>
    </source>
</evidence>
<evidence type="ECO:0000259" key="1">
    <source>
        <dbReference type="Pfam" id="PF01575"/>
    </source>
</evidence>
<dbReference type="Gene3D" id="3.10.129.10">
    <property type="entry name" value="Hotdog Thioesterase"/>
    <property type="match status" value="1"/>
</dbReference>